<dbReference type="AlphaFoldDB" id="A0A0D7A9J4"/>
<feature type="transmembrane region" description="Helical" evidence="5">
    <location>
        <begin position="348"/>
        <end position="369"/>
    </location>
</feature>
<dbReference type="Proteomes" id="UP000054144">
    <property type="component" value="Unassembled WGS sequence"/>
</dbReference>
<evidence type="ECO:0000256" key="3">
    <source>
        <dbReference type="ARBA" id="ARBA00022989"/>
    </source>
</evidence>
<keyword evidence="2 5" id="KW-0812">Transmembrane</keyword>
<dbReference type="PANTHER" id="PTHR23510:SF64">
    <property type="entry name" value="INNER MEMBRANE TRANSPORT PROTEIN YAJR"/>
    <property type="match status" value="1"/>
</dbReference>
<protein>
    <submittedName>
        <fullName evidence="6">MFS general substrate transporter</fullName>
    </submittedName>
</protein>
<evidence type="ECO:0000313" key="6">
    <source>
        <dbReference type="EMBL" id="KIY47682.1"/>
    </source>
</evidence>
<accession>A0A0D7A9J4</accession>
<dbReference type="EMBL" id="KN881929">
    <property type="protein sequence ID" value="KIY47682.1"/>
    <property type="molecule type" value="Genomic_DNA"/>
</dbReference>
<evidence type="ECO:0000256" key="2">
    <source>
        <dbReference type="ARBA" id="ARBA00022692"/>
    </source>
</evidence>
<feature type="transmembrane region" description="Helical" evidence="5">
    <location>
        <begin position="375"/>
        <end position="396"/>
    </location>
</feature>
<dbReference type="InterPro" id="IPR051068">
    <property type="entry name" value="MFS_Domain-Containing_Protein"/>
</dbReference>
<feature type="transmembrane region" description="Helical" evidence="5">
    <location>
        <begin position="310"/>
        <end position="336"/>
    </location>
</feature>
<dbReference type="Pfam" id="PF07690">
    <property type="entry name" value="MFS_1"/>
    <property type="match status" value="1"/>
</dbReference>
<feature type="transmembrane region" description="Helical" evidence="5">
    <location>
        <begin position="254"/>
        <end position="277"/>
    </location>
</feature>
<dbReference type="OrthoDB" id="2015447at2759"/>
<feature type="transmembrane region" description="Helical" evidence="5">
    <location>
        <begin position="118"/>
        <end position="142"/>
    </location>
</feature>
<dbReference type="GO" id="GO:0022857">
    <property type="term" value="F:transmembrane transporter activity"/>
    <property type="evidence" value="ECO:0007669"/>
    <property type="project" value="InterPro"/>
</dbReference>
<sequence>LSFFIIVSSSNEYAKYLGGDSTFSGIVIGIPTVFSAMTLIPLTRLDKGRYKLPLHASCAASILGHVLYACAYHANFLYLILIGRIVSGVAFSMWMYCKRFCSDGRLVGIRQRTTLAGWLVVGQAIGMSAGPFFGGLLTRIGFANSVFNGFTSPAWIMAGVWAVFWLCVTRWFEDVAEVESVELFLVNHSSPAAQDTAGLEERSVRARDLSLAQWGVVACMSWFAMTCFFILGAWESNIPVFGADYGRLGFSPFAAGNFIALGGITTFPFLLMNLFFARRLQDRHILLTGVSCGLVGLSVFLALLRTGTVSYGSMFVCWWAIALGFNLASTVTISLVSKQLPQEWNGRMSLVVQCSNYAGRVTGAVWGGSGVAVGMLNYVGLEIGTVGMGAVLYSLLYKNLKTKIG</sequence>
<proteinExistence type="predicted"/>
<feature type="transmembrane region" description="Helical" evidence="5">
    <location>
        <begin position="154"/>
        <end position="172"/>
    </location>
</feature>
<feature type="transmembrane region" description="Helical" evidence="5">
    <location>
        <begin position="22"/>
        <end position="40"/>
    </location>
</feature>
<keyword evidence="3 5" id="KW-1133">Transmembrane helix</keyword>
<keyword evidence="7" id="KW-1185">Reference proteome</keyword>
<feature type="transmembrane region" description="Helical" evidence="5">
    <location>
        <begin position="284"/>
        <end position="304"/>
    </location>
</feature>
<dbReference type="Gene3D" id="1.20.1250.20">
    <property type="entry name" value="MFS general substrate transporter like domains"/>
    <property type="match status" value="1"/>
</dbReference>
<comment type="subcellular location">
    <subcellularLocation>
        <location evidence="1">Membrane</location>
        <topology evidence="1">Multi-pass membrane protein</topology>
    </subcellularLocation>
</comment>
<gene>
    <name evidence="6" type="ORF">FISHEDRAFT_44822</name>
</gene>
<name>A0A0D7A9J4_9AGAR</name>
<dbReference type="GO" id="GO:0016020">
    <property type="term" value="C:membrane"/>
    <property type="evidence" value="ECO:0007669"/>
    <property type="project" value="UniProtKB-SubCell"/>
</dbReference>
<evidence type="ECO:0000313" key="7">
    <source>
        <dbReference type="Proteomes" id="UP000054144"/>
    </source>
</evidence>
<dbReference type="InterPro" id="IPR011701">
    <property type="entry name" value="MFS"/>
</dbReference>
<evidence type="ECO:0000256" key="5">
    <source>
        <dbReference type="SAM" id="Phobius"/>
    </source>
</evidence>
<reference evidence="6 7" key="1">
    <citation type="journal article" date="2015" name="Fungal Genet. Biol.">
        <title>Evolution of novel wood decay mechanisms in Agaricales revealed by the genome sequences of Fistulina hepatica and Cylindrobasidium torrendii.</title>
        <authorList>
            <person name="Floudas D."/>
            <person name="Held B.W."/>
            <person name="Riley R."/>
            <person name="Nagy L.G."/>
            <person name="Koehler G."/>
            <person name="Ransdell A.S."/>
            <person name="Younus H."/>
            <person name="Chow J."/>
            <person name="Chiniquy J."/>
            <person name="Lipzen A."/>
            <person name="Tritt A."/>
            <person name="Sun H."/>
            <person name="Haridas S."/>
            <person name="LaButti K."/>
            <person name="Ohm R.A."/>
            <person name="Kues U."/>
            <person name="Blanchette R.A."/>
            <person name="Grigoriev I.V."/>
            <person name="Minto R.E."/>
            <person name="Hibbett D.S."/>
        </authorList>
    </citation>
    <scope>NUCLEOTIDE SEQUENCE [LARGE SCALE GENOMIC DNA]</scope>
    <source>
        <strain evidence="6 7">ATCC 64428</strain>
    </source>
</reference>
<dbReference type="SUPFAM" id="SSF103473">
    <property type="entry name" value="MFS general substrate transporter"/>
    <property type="match status" value="1"/>
</dbReference>
<dbReference type="InterPro" id="IPR036259">
    <property type="entry name" value="MFS_trans_sf"/>
</dbReference>
<dbReference type="PANTHER" id="PTHR23510">
    <property type="entry name" value="INNER MEMBRANE TRANSPORT PROTEIN YAJR"/>
    <property type="match status" value="1"/>
</dbReference>
<keyword evidence="4 5" id="KW-0472">Membrane</keyword>
<feature type="transmembrane region" description="Helical" evidence="5">
    <location>
        <begin position="211"/>
        <end position="234"/>
    </location>
</feature>
<evidence type="ECO:0000256" key="1">
    <source>
        <dbReference type="ARBA" id="ARBA00004141"/>
    </source>
</evidence>
<evidence type="ECO:0000256" key="4">
    <source>
        <dbReference type="ARBA" id="ARBA00023136"/>
    </source>
</evidence>
<organism evidence="6 7">
    <name type="scientific">Fistulina hepatica ATCC 64428</name>
    <dbReference type="NCBI Taxonomy" id="1128425"/>
    <lineage>
        <taxon>Eukaryota</taxon>
        <taxon>Fungi</taxon>
        <taxon>Dikarya</taxon>
        <taxon>Basidiomycota</taxon>
        <taxon>Agaricomycotina</taxon>
        <taxon>Agaricomycetes</taxon>
        <taxon>Agaricomycetidae</taxon>
        <taxon>Agaricales</taxon>
        <taxon>Fistulinaceae</taxon>
        <taxon>Fistulina</taxon>
    </lineage>
</organism>
<feature type="non-terminal residue" evidence="6">
    <location>
        <position position="1"/>
    </location>
</feature>
<feature type="transmembrane region" description="Helical" evidence="5">
    <location>
        <begin position="76"/>
        <end position="97"/>
    </location>
</feature>